<reference evidence="1" key="1">
    <citation type="submission" date="2018-06" db="EMBL/GenBank/DDBJ databases">
        <authorList>
            <person name="Zhirakovskaya E."/>
        </authorList>
    </citation>
    <scope>NUCLEOTIDE SEQUENCE</scope>
</reference>
<dbReference type="AlphaFoldDB" id="A0A3B1APT2"/>
<protein>
    <submittedName>
        <fullName evidence="1">Uncharacterized protein</fullName>
    </submittedName>
</protein>
<organism evidence="1">
    <name type="scientific">hydrothermal vent metagenome</name>
    <dbReference type="NCBI Taxonomy" id="652676"/>
    <lineage>
        <taxon>unclassified sequences</taxon>
        <taxon>metagenomes</taxon>
        <taxon>ecological metagenomes</taxon>
    </lineage>
</organism>
<dbReference type="EMBL" id="UOFR01000084">
    <property type="protein sequence ID" value="VAX01388.1"/>
    <property type="molecule type" value="Genomic_DNA"/>
</dbReference>
<proteinExistence type="predicted"/>
<sequence length="231" mass="26122">MTPSIKFSALPGAYERHLQRKYHNPLFPEPDQPLSGHKVDLTQAVEQAREKDQQDLRAFFEAFQDTVQDAVELSESVESDVLLNLKEKLERLYVQSTSLAGDLGQHQEALQKLLSVCMAGILKGAEHDPIALKKIQDELTARDVFFELLQNPFVGVLLRGDEIVHESEMIPSILSEQADSIPQVMELFDPVQQQHLIDLAKEFVEQQSDAVKQDTQCEARLELMLSLKEST</sequence>
<evidence type="ECO:0000313" key="1">
    <source>
        <dbReference type="EMBL" id="VAX01388.1"/>
    </source>
</evidence>
<name>A0A3B1APT2_9ZZZZ</name>
<gene>
    <name evidence="1" type="ORF">MNBD_GAMMA21-2629</name>
</gene>
<accession>A0A3B1APT2</accession>